<evidence type="ECO:0000256" key="2">
    <source>
        <dbReference type="ARBA" id="ARBA00022692"/>
    </source>
</evidence>
<feature type="domain" description="Methylamine utilisation protein MauE" evidence="6">
    <location>
        <begin position="1"/>
        <end position="133"/>
    </location>
</feature>
<proteinExistence type="predicted"/>
<evidence type="ECO:0000313" key="8">
    <source>
        <dbReference type="Proteomes" id="UP000309673"/>
    </source>
</evidence>
<evidence type="ECO:0000256" key="4">
    <source>
        <dbReference type="ARBA" id="ARBA00023136"/>
    </source>
</evidence>
<dbReference type="RefSeq" id="WP_136777084.1">
    <property type="nucleotide sequence ID" value="NZ_SUPK01000003.1"/>
</dbReference>
<dbReference type="GO" id="GO:0030416">
    <property type="term" value="P:methylamine metabolic process"/>
    <property type="evidence" value="ECO:0007669"/>
    <property type="project" value="InterPro"/>
</dbReference>
<keyword evidence="2 5" id="KW-0812">Transmembrane</keyword>
<protein>
    <submittedName>
        <fullName evidence="7">DoxX family membrane protein</fullName>
    </submittedName>
</protein>
<dbReference type="UniPathway" id="UPA00895"/>
<dbReference type="EMBL" id="SUPK01000003">
    <property type="protein sequence ID" value="TJY42665.1"/>
    <property type="molecule type" value="Genomic_DNA"/>
</dbReference>
<comment type="caution">
    <text evidence="7">The sequence shown here is derived from an EMBL/GenBank/DDBJ whole genome shotgun (WGS) entry which is preliminary data.</text>
</comment>
<comment type="subcellular location">
    <subcellularLocation>
        <location evidence="1">Membrane</location>
        <topology evidence="1">Multi-pass membrane protein</topology>
    </subcellularLocation>
</comment>
<dbReference type="OrthoDB" id="4462029at2"/>
<dbReference type="Proteomes" id="UP000309673">
    <property type="component" value="Unassembled WGS sequence"/>
</dbReference>
<sequence>MNIIEVIIRCILSYIFISSAITKLFNYDEHVRIVKNYKLTPRKFIQFIGFILTVLILSEIFTGALFLINQWANLASFMCLGLLILYTLAIIANLLRNRVDISCGCGGILGNHNISWSLVVRNFVLVILAVLLISGSLKITNISLLSLDIYVSTIILTYISMFIYNCCLNILAINKKVKMLKETTQ</sequence>
<evidence type="ECO:0000313" key="7">
    <source>
        <dbReference type="EMBL" id="TJY42665.1"/>
    </source>
</evidence>
<reference evidence="7 8" key="1">
    <citation type="submission" date="2019-04" db="EMBL/GenBank/DDBJ databases">
        <title>Cohnella sp. nov., isolated from soil.</title>
        <authorList>
            <person name="Kim W."/>
        </authorList>
    </citation>
    <scope>NUCLEOTIDE SEQUENCE [LARGE SCALE GENOMIC DNA]</scope>
    <source>
        <strain evidence="7 8">CAU 1483</strain>
    </source>
</reference>
<dbReference type="GO" id="GO:0016020">
    <property type="term" value="C:membrane"/>
    <property type="evidence" value="ECO:0007669"/>
    <property type="project" value="UniProtKB-SubCell"/>
</dbReference>
<dbReference type="AlphaFoldDB" id="A0A4U0FCY2"/>
<evidence type="ECO:0000256" key="5">
    <source>
        <dbReference type="SAM" id="Phobius"/>
    </source>
</evidence>
<feature type="transmembrane region" description="Helical" evidence="5">
    <location>
        <begin position="149"/>
        <end position="171"/>
    </location>
</feature>
<keyword evidence="3 5" id="KW-1133">Transmembrane helix</keyword>
<feature type="transmembrane region" description="Helical" evidence="5">
    <location>
        <begin position="74"/>
        <end position="95"/>
    </location>
</feature>
<evidence type="ECO:0000259" key="6">
    <source>
        <dbReference type="Pfam" id="PF07291"/>
    </source>
</evidence>
<feature type="transmembrane region" description="Helical" evidence="5">
    <location>
        <begin position="116"/>
        <end position="137"/>
    </location>
</feature>
<dbReference type="Pfam" id="PF07291">
    <property type="entry name" value="MauE"/>
    <property type="match status" value="1"/>
</dbReference>
<dbReference type="InterPro" id="IPR009908">
    <property type="entry name" value="Methylamine_util_MauE"/>
</dbReference>
<keyword evidence="8" id="KW-1185">Reference proteome</keyword>
<accession>A0A4U0FCY2</accession>
<evidence type="ECO:0000256" key="1">
    <source>
        <dbReference type="ARBA" id="ARBA00004141"/>
    </source>
</evidence>
<gene>
    <name evidence="7" type="ORF">E5161_07380</name>
</gene>
<name>A0A4U0FCY2_9BACL</name>
<feature type="transmembrane region" description="Helical" evidence="5">
    <location>
        <begin position="6"/>
        <end position="26"/>
    </location>
</feature>
<keyword evidence="4 5" id="KW-0472">Membrane</keyword>
<organism evidence="7 8">
    <name type="scientific">Cohnella pontilimi</name>
    <dbReference type="NCBI Taxonomy" id="2564100"/>
    <lineage>
        <taxon>Bacteria</taxon>
        <taxon>Bacillati</taxon>
        <taxon>Bacillota</taxon>
        <taxon>Bacilli</taxon>
        <taxon>Bacillales</taxon>
        <taxon>Paenibacillaceae</taxon>
        <taxon>Cohnella</taxon>
    </lineage>
</organism>
<evidence type="ECO:0000256" key="3">
    <source>
        <dbReference type="ARBA" id="ARBA00022989"/>
    </source>
</evidence>
<feature type="transmembrane region" description="Helical" evidence="5">
    <location>
        <begin position="47"/>
        <end position="68"/>
    </location>
</feature>